<dbReference type="RefSeq" id="WP_160904230.1">
    <property type="nucleotide sequence ID" value="NZ_CP102850.1"/>
</dbReference>
<keyword evidence="3" id="KW-1185">Reference proteome</keyword>
<feature type="region of interest" description="Disordered" evidence="1">
    <location>
        <begin position="63"/>
        <end position="84"/>
    </location>
</feature>
<gene>
    <name evidence="2" type="ORF">GIY30_22100</name>
</gene>
<dbReference type="EMBL" id="WMBR01000008">
    <property type="protein sequence ID" value="MXP24033.1"/>
    <property type="molecule type" value="Genomic_DNA"/>
</dbReference>
<dbReference type="AlphaFoldDB" id="A0A6L7GWR9"/>
<comment type="caution">
    <text evidence="2">The sequence shown here is derived from an EMBL/GenBank/DDBJ whole genome shotgun (WGS) entry which is preliminary data.</text>
</comment>
<name>A0A6L7GWR9_9ACTN</name>
<proteinExistence type="predicted"/>
<evidence type="ECO:0000256" key="1">
    <source>
        <dbReference type="SAM" id="MobiDB-lite"/>
    </source>
</evidence>
<accession>A0A6L7GWR9</accession>
<evidence type="ECO:0000313" key="2">
    <source>
        <dbReference type="EMBL" id="MXP24033.1"/>
    </source>
</evidence>
<evidence type="ECO:0000313" key="3">
    <source>
        <dbReference type="Proteomes" id="UP000475545"/>
    </source>
</evidence>
<organism evidence="2 3">
    <name type="scientific">Gordonia mangrovi</name>
    <dbReference type="NCBI Taxonomy" id="2665643"/>
    <lineage>
        <taxon>Bacteria</taxon>
        <taxon>Bacillati</taxon>
        <taxon>Actinomycetota</taxon>
        <taxon>Actinomycetes</taxon>
        <taxon>Mycobacteriales</taxon>
        <taxon>Gordoniaceae</taxon>
        <taxon>Gordonia</taxon>
    </lineage>
</organism>
<reference evidence="2 3" key="1">
    <citation type="submission" date="2019-11" db="EMBL/GenBank/DDBJ databases">
        <title>Gordonia sp. nov., a novel actinobacterium isolated from mangrove soil in Hainan.</title>
        <authorList>
            <person name="Huang X."/>
            <person name="Xie Y."/>
            <person name="Chu X."/>
            <person name="Xiao K."/>
        </authorList>
    </citation>
    <scope>NUCLEOTIDE SEQUENCE [LARGE SCALE GENOMIC DNA]</scope>
    <source>
        <strain evidence="2 3">HNM0687</strain>
    </source>
</reference>
<protein>
    <submittedName>
        <fullName evidence="2">Uncharacterized protein</fullName>
    </submittedName>
</protein>
<dbReference type="Proteomes" id="UP000475545">
    <property type="component" value="Unassembled WGS sequence"/>
</dbReference>
<sequence length="100" mass="11136">MTGTDEGSFDLDIITEHGVVTRLPTSFPIVDPELDGHLDPDLFQRGFDDANDRLCGFPPPWARHHASSTMASEPDPDDDEPSYTRGYRAALYGYLRHSAD</sequence>